<reference evidence="3" key="1">
    <citation type="submission" date="2006-09" db="EMBL/GenBank/DDBJ databases">
        <title>Complete sequence of Rhodopseudomonas palustris BisA53.</title>
        <authorList>
            <consortium name="US DOE Joint Genome Institute"/>
            <person name="Copeland A."/>
            <person name="Lucas S."/>
            <person name="Lapidus A."/>
            <person name="Barry K."/>
            <person name="Detter J.C."/>
            <person name="Glavina del Rio T."/>
            <person name="Hammon N."/>
            <person name="Israni S."/>
            <person name="Dalin E."/>
            <person name="Tice H."/>
            <person name="Pitluck S."/>
            <person name="Chain P."/>
            <person name="Malfatti S."/>
            <person name="Shin M."/>
            <person name="Vergez L."/>
            <person name="Schmutz J."/>
            <person name="Larimer F."/>
            <person name="Land M."/>
            <person name="Hauser L."/>
            <person name="Pelletier D.A."/>
            <person name="Kyrpides N."/>
            <person name="Kim E."/>
            <person name="Harwood C.S."/>
            <person name="Oda Y."/>
            <person name="Richardson P."/>
        </authorList>
    </citation>
    <scope>NUCLEOTIDE SEQUENCE [LARGE SCALE GENOMIC DNA]</scope>
    <source>
        <strain evidence="3">BisA53</strain>
    </source>
</reference>
<proteinExistence type="predicted"/>
<evidence type="ECO:0008006" key="4">
    <source>
        <dbReference type="Google" id="ProtNLM"/>
    </source>
</evidence>
<organism evidence="3">
    <name type="scientific">Rhodopseudomonas palustris (strain BisA53)</name>
    <dbReference type="NCBI Taxonomy" id="316055"/>
    <lineage>
        <taxon>Bacteria</taxon>
        <taxon>Pseudomonadati</taxon>
        <taxon>Pseudomonadota</taxon>
        <taxon>Alphaproteobacteria</taxon>
        <taxon>Hyphomicrobiales</taxon>
        <taxon>Nitrobacteraceae</taxon>
        <taxon>Rhodopseudomonas</taxon>
    </lineage>
</organism>
<feature type="signal peptide" evidence="2">
    <location>
        <begin position="1"/>
        <end position="20"/>
    </location>
</feature>
<dbReference type="Gene3D" id="3.10.450.160">
    <property type="entry name" value="inner membrane protein cigr"/>
    <property type="match status" value="1"/>
</dbReference>
<evidence type="ECO:0000313" key="3">
    <source>
        <dbReference type="EMBL" id="ABJ08117.1"/>
    </source>
</evidence>
<dbReference type="KEGG" id="rpe:RPE_4192"/>
<dbReference type="AlphaFoldDB" id="Q07IW7"/>
<keyword evidence="2" id="KW-0732">Signal</keyword>
<sequence length="134" mass="14463">MKKYLSMFLAGTMLVSGATAAAAGGMSKSENRADNSSQTTVGSTQKGGQLTLTEAQKKKLWNDLSAKDSAQTPPPSFMGQVGEVVPSNFSTKELPQQAQQEVPIVQNYRYAMLDDRIVLVNPQTNRVAGVIREQ</sequence>
<dbReference type="Pfam" id="PF06823">
    <property type="entry name" value="DUF1236"/>
    <property type="match status" value="1"/>
</dbReference>
<feature type="compositionally biased region" description="Polar residues" evidence="1">
    <location>
        <begin position="34"/>
        <end position="54"/>
    </location>
</feature>
<name>Q07IW7_RHOP5</name>
<dbReference type="InterPro" id="IPR009642">
    <property type="entry name" value="DUF1236"/>
</dbReference>
<feature type="region of interest" description="Disordered" evidence="1">
    <location>
        <begin position="24"/>
        <end position="83"/>
    </location>
</feature>
<protein>
    <recommendedName>
        <fullName evidence="4">DUF1236 domain-containing protein</fullName>
    </recommendedName>
</protein>
<dbReference type="EMBL" id="CP000463">
    <property type="protein sequence ID" value="ABJ08117.1"/>
    <property type="molecule type" value="Genomic_DNA"/>
</dbReference>
<dbReference type="OrthoDB" id="8140477at2"/>
<feature type="chain" id="PRO_5004165762" description="DUF1236 domain-containing protein" evidence="2">
    <location>
        <begin position="21"/>
        <end position="134"/>
    </location>
</feature>
<evidence type="ECO:0000256" key="1">
    <source>
        <dbReference type="SAM" id="MobiDB-lite"/>
    </source>
</evidence>
<evidence type="ECO:0000256" key="2">
    <source>
        <dbReference type="SAM" id="SignalP"/>
    </source>
</evidence>
<accession>Q07IW7</accession>
<dbReference type="HOGENOM" id="CLU_1894594_0_0_5"/>
<gene>
    <name evidence="3" type="ordered locus">RPE_4192</name>
</gene>